<comment type="caution">
    <text evidence="1">The sequence shown here is derived from an EMBL/GenBank/DDBJ whole genome shotgun (WGS) entry which is preliminary data.</text>
</comment>
<dbReference type="STRING" id="2512241.A0A553HNV5"/>
<dbReference type="OrthoDB" id="432970at2759"/>
<dbReference type="EMBL" id="VFLP01000065">
    <property type="protein sequence ID" value="TRX89626.1"/>
    <property type="molecule type" value="Genomic_DNA"/>
</dbReference>
<protein>
    <submittedName>
        <fullName evidence="1">Uncharacterized protein</fullName>
    </submittedName>
</protein>
<gene>
    <name evidence="1" type="ORF">FHL15_009535</name>
</gene>
<proteinExistence type="predicted"/>
<dbReference type="Proteomes" id="UP000319160">
    <property type="component" value="Unassembled WGS sequence"/>
</dbReference>
<evidence type="ECO:0000313" key="1">
    <source>
        <dbReference type="EMBL" id="TRX89626.1"/>
    </source>
</evidence>
<accession>A0A553HNV5</accession>
<name>A0A553HNV5_9PEZI</name>
<reference evidence="2" key="1">
    <citation type="submission" date="2019-06" db="EMBL/GenBank/DDBJ databases">
        <title>Draft genome sequence of the griseofulvin-producing fungus Xylaria cubensis strain G536.</title>
        <authorList>
            <person name="Mead M.E."/>
            <person name="Raja H.A."/>
            <person name="Steenwyk J.L."/>
            <person name="Knowles S.L."/>
            <person name="Oberlies N.H."/>
            <person name="Rokas A."/>
        </authorList>
    </citation>
    <scope>NUCLEOTIDE SEQUENCE [LARGE SCALE GENOMIC DNA]</scope>
    <source>
        <strain evidence="2">G536</strain>
    </source>
</reference>
<organism evidence="1 2">
    <name type="scientific">Xylaria flabelliformis</name>
    <dbReference type="NCBI Taxonomy" id="2512241"/>
    <lineage>
        <taxon>Eukaryota</taxon>
        <taxon>Fungi</taxon>
        <taxon>Dikarya</taxon>
        <taxon>Ascomycota</taxon>
        <taxon>Pezizomycotina</taxon>
        <taxon>Sordariomycetes</taxon>
        <taxon>Xylariomycetidae</taxon>
        <taxon>Xylariales</taxon>
        <taxon>Xylariaceae</taxon>
        <taxon>Xylaria</taxon>
    </lineage>
</organism>
<keyword evidence="2" id="KW-1185">Reference proteome</keyword>
<evidence type="ECO:0000313" key="2">
    <source>
        <dbReference type="Proteomes" id="UP000319160"/>
    </source>
</evidence>
<dbReference type="AlphaFoldDB" id="A0A553HNV5"/>
<sequence length="103" mass="11356">MSSIDCRTIISYHVNVITPDTDDATAKALLGATTTAERRLALMVRERDGPDLDAAATRENIGALREAQGRFEDARDVRLRGAEKGHMLCSNEHVSAKIISRKY</sequence>